<evidence type="ECO:0000313" key="3">
    <source>
        <dbReference type="Proteomes" id="UP000796880"/>
    </source>
</evidence>
<dbReference type="Gene3D" id="3.80.10.10">
    <property type="entry name" value="Ribonuclease Inhibitor"/>
    <property type="match status" value="1"/>
</dbReference>
<dbReference type="SUPFAM" id="SSF52058">
    <property type="entry name" value="L domain-like"/>
    <property type="match status" value="1"/>
</dbReference>
<dbReference type="Pfam" id="PF23622">
    <property type="entry name" value="LRR_At1g61320_AtMIF1"/>
    <property type="match status" value="2"/>
</dbReference>
<dbReference type="InterPro" id="IPR053772">
    <property type="entry name" value="At1g61320/At1g61330-like"/>
</dbReference>
<keyword evidence="3" id="KW-1185">Reference proteome</keyword>
<dbReference type="EMBL" id="VOIH02000003">
    <property type="protein sequence ID" value="KAF3450793.1"/>
    <property type="molecule type" value="Genomic_DNA"/>
</dbReference>
<dbReference type="InterPro" id="IPR055357">
    <property type="entry name" value="LRR_At1g61320_AtMIF1"/>
</dbReference>
<dbReference type="InterPro" id="IPR036047">
    <property type="entry name" value="F-box-like_dom_sf"/>
</dbReference>
<proteinExistence type="predicted"/>
<dbReference type="Proteomes" id="UP000796880">
    <property type="component" value="Unassembled WGS sequence"/>
</dbReference>
<comment type="caution">
    <text evidence="2">The sequence shown here is derived from an EMBL/GenBank/DDBJ whole genome shotgun (WGS) entry which is preliminary data.</text>
</comment>
<dbReference type="OrthoDB" id="612216at2759"/>
<dbReference type="PROSITE" id="PS50181">
    <property type="entry name" value="FBOX"/>
    <property type="match status" value="1"/>
</dbReference>
<dbReference type="PANTHER" id="PTHR34145:SF28">
    <property type="entry name" value="F-BOX DOMAIN-CONTAINING PROTEIN"/>
    <property type="match status" value="1"/>
</dbReference>
<feature type="domain" description="F-box" evidence="1">
    <location>
        <begin position="1"/>
        <end position="50"/>
    </location>
</feature>
<dbReference type="AlphaFoldDB" id="A0A8K0HFG6"/>
<gene>
    <name evidence="2" type="ORF">FNV43_RR06882</name>
</gene>
<protein>
    <recommendedName>
        <fullName evidence="1">F-box domain-containing protein</fullName>
    </recommendedName>
</protein>
<dbReference type="InterPro" id="IPR032675">
    <property type="entry name" value="LRR_dom_sf"/>
</dbReference>
<dbReference type="InterPro" id="IPR053781">
    <property type="entry name" value="F-box_AtFBL13-like"/>
</dbReference>
<dbReference type="PANTHER" id="PTHR34145">
    <property type="entry name" value="OS02G0105600 PROTEIN"/>
    <property type="match status" value="1"/>
</dbReference>
<name>A0A8K0HFG6_9ROSA</name>
<dbReference type="InterPro" id="IPR001810">
    <property type="entry name" value="F-box_dom"/>
</dbReference>
<dbReference type="SMART" id="SM00256">
    <property type="entry name" value="FBOX"/>
    <property type="match status" value="1"/>
</dbReference>
<dbReference type="SUPFAM" id="SSF81383">
    <property type="entry name" value="F-box domain"/>
    <property type="match status" value="1"/>
</dbReference>
<dbReference type="Pfam" id="PF00646">
    <property type="entry name" value="F-box"/>
    <property type="match status" value="1"/>
</dbReference>
<dbReference type="CDD" id="cd22160">
    <property type="entry name" value="F-box_AtFBL13-like"/>
    <property type="match status" value="1"/>
</dbReference>
<evidence type="ECO:0000313" key="2">
    <source>
        <dbReference type="EMBL" id="KAF3450793.1"/>
    </source>
</evidence>
<sequence length="541" mass="62759">MDLISELPEAILHHILNFLPTKDVARISCLSKTWRGLSSSYATVNLIQAFFNHPSVFRDFMNTTLQSRLTKQHLGVQRLKLYINSDDPELYNLIDRWIMFVTSSRRLEEVRIHLVHTSHWYYLPAEILRASKTLTTLSLYECELDNLAAAATSIDFPHLQYLSMRDIDVDDTLLHNLLLGCPLLVYLKIMSCNRLTSLEVSNLQILKTIKVVFCSELKRLKVRAPSLETFIFSGWSKGRCMPCEIDLEACNTALKSLSLSDTKLPSGWLQNQITKFVALEYLKLLRIETLEVLKISSPKLKRLEITDCRDLGPTTEIDAPHLHELDYISNKLPFYSVSTSNLKKATFWFQPGDHFTLLEEFLRRTSYLQDMKVAIVWDKRIIITHELELNDSVVALKDCRFMISTMNSADWFTYLFSKKTSCYWEKMYVAAYDSSSGFLKAFHEKVLKMKMEARKALYNNGLDMNCRGLYLDDVGTGSINWAEEKEKRMSRSWIKLLKEYEKLYNITSVDFKWVPRPGCNGCRCHICLHCREIGNFNGEFE</sequence>
<accession>A0A8K0HFG6</accession>
<dbReference type="Gene3D" id="1.20.1280.50">
    <property type="match status" value="1"/>
</dbReference>
<organism evidence="2 3">
    <name type="scientific">Rhamnella rubrinervis</name>
    <dbReference type="NCBI Taxonomy" id="2594499"/>
    <lineage>
        <taxon>Eukaryota</taxon>
        <taxon>Viridiplantae</taxon>
        <taxon>Streptophyta</taxon>
        <taxon>Embryophyta</taxon>
        <taxon>Tracheophyta</taxon>
        <taxon>Spermatophyta</taxon>
        <taxon>Magnoliopsida</taxon>
        <taxon>eudicotyledons</taxon>
        <taxon>Gunneridae</taxon>
        <taxon>Pentapetalae</taxon>
        <taxon>rosids</taxon>
        <taxon>fabids</taxon>
        <taxon>Rosales</taxon>
        <taxon>Rhamnaceae</taxon>
        <taxon>rhamnoid group</taxon>
        <taxon>Rhamneae</taxon>
        <taxon>Rhamnella</taxon>
    </lineage>
</organism>
<reference evidence="2" key="1">
    <citation type="submission" date="2020-03" db="EMBL/GenBank/DDBJ databases">
        <title>A high-quality chromosome-level genome assembly of a woody plant with both climbing and erect habits, Rhamnella rubrinervis.</title>
        <authorList>
            <person name="Lu Z."/>
            <person name="Yang Y."/>
            <person name="Zhu X."/>
            <person name="Sun Y."/>
        </authorList>
    </citation>
    <scope>NUCLEOTIDE SEQUENCE</scope>
    <source>
        <strain evidence="2">BYM</strain>
        <tissue evidence="2">Leaf</tissue>
    </source>
</reference>
<evidence type="ECO:0000259" key="1">
    <source>
        <dbReference type="PROSITE" id="PS50181"/>
    </source>
</evidence>